<reference evidence="2" key="1">
    <citation type="journal article" date="2019" name="Int. J. Syst. Evol. Microbiol.">
        <title>The Global Catalogue of Microorganisms (GCM) 10K type strain sequencing project: providing services to taxonomists for standard genome sequencing and annotation.</title>
        <authorList>
            <consortium name="The Broad Institute Genomics Platform"/>
            <consortium name="The Broad Institute Genome Sequencing Center for Infectious Disease"/>
            <person name="Wu L."/>
            <person name="Ma J."/>
        </authorList>
    </citation>
    <scope>NUCLEOTIDE SEQUENCE [LARGE SCALE GENOMIC DNA]</scope>
    <source>
        <strain evidence="2">CGMCC 1.16455</strain>
    </source>
</reference>
<protein>
    <submittedName>
        <fullName evidence="1">Uncharacterized protein</fullName>
    </submittedName>
</protein>
<evidence type="ECO:0000313" key="1">
    <source>
        <dbReference type="EMBL" id="MFC5299441.1"/>
    </source>
</evidence>
<dbReference type="RefSeq" id="WP_343922795.1">
    <property type="nucleotide sequence ID" value="NZ_BAAAIR010000025.1"/>
</dbReference>
<keyword evidence="2" id="KW-1185">Reference proteome</keyword>
<dbReference type="GeneID" id="303296449"/>
<comment type="caution">
    <text evidence="1">The sequence shown here is derived from an EMBL/GenBank/DDBJ whole genome shotgun (WGS) entry which is preliminary data.</text>
</comment>
<gene>
    <name evidence="1" type="ORF">ACFPK8_18155</name>
</gene>
<accession>A0ABW0FKG8</accession>
<sequence length="106" mass="11337">MIGPDLTTPLLRRCTALAARARVDLLSGGRHDACDELEHLLVAIDAWDRSGIVDPDPTMVVLAAAALQDLGERLPSSVASTLGTRITVVLDLLHTLMDSRRIDALA</sequence>
<organism evidence="1 2">
    <name type="scientific">Brachybacterium tyrofermentans</name>
    <dbReference type="NCBI Taxonomy" id="47848"/>
    <lineage>
        <taxon>Bacteria</taxon>
        <taxon>Bacillati</taxon>
        <taxon>Actinomycetota</taxon>
        <taxon>Actinomycetes</taxon>
        <taxon>Micrococcales</taxon>
        <taxon>Dermabacteraceae</taxon>
        <taxon>Brachybacterium</taxon>
    </lineage>
</organism>
<evidence type="ECO:0000313" key="2">
    <source>
        <dbReference type="Proteomes" id="UP001595937"/>
    </source>
</evidence>
<dbReference type="EMBL" id="JBHSLN010000088">
    <property type="protein sequence ID" value="MFC5299441.1"/>
    <property type="molecule type" value="Genomic_DNA"/>
</dbReference>
<name>A0ABW0FKG8_9MICO</name>
<dbReference type="Proteomes" id="UP001595937">
    <property type="component" value="Unassembled WGS sequence"/>
</dbReference>
<proteinExistence type="predicted"/>